<evidence type="ECO:0000256" key="1">
    <source>
        <dbReference type="SAM" id="MobiDB-lite"/>
    </source>
</evidence>
<accession>A0ABW2E3J9</accession>
<dbReference type="EMBL" id="JBHSYM010000049">
    <property type="protein sequence ID" value="MFC7014543.1"/>
    <property type="molecule type" value="Genomic_DNA"/>
</dbReference>
<evidence type="ECO:0000313" key="3">
    <source>
        <dbReference type="Proteomes" id="UP001596409"/>
    </source>
</evidence>
<name>A0ABW2E3J9_9ACTN</name>
<gene>
    <name evidence="2" type="ORF">ACFQMH_23080</name>
</gene>
<protein>
    <submittedName>
        <fullName evidence="2">Uncharacterized protein</fullName>
    </submittedName>
</protein>
<proteinExistence type="predicted"/>
<dbReference type="RefSeq" id="WP_189875893.1">
    <property type="nucleotide sequence ID" value="NZ_BMWA01000018.1"/>
</dbReference>
<comment type="caution">
    <text evidence="2">The sequence shown here is derived from an EMBL/GenBank/DDBJ whole genome shotgun (WGS) entry which is preliminary data.</text>
</comment>
<dbReference type="Proteomes" id="UP001596409">
    <property type="component" value="Unassembled WGS sequence"/>
</dbReference>
<sequence length="136" mass="14848">MIGTEAQCLTRTHADKAAVEDLSFTVRPGIVTGLRSPGGPHRTGTVWTRHVTTCDARNEHDGLAAVAPHLSLLRDALAHGTGRDQQMHGHGRSVHRHVSPRRSSSARVALARQLTLAEWVSRTTRIERLDGRAGDR</sequence>
<evidence type="ECO:0000313" key="2">
    <source>
        <dbReference type="EMBL" id="MFC7014543.1"/>
    </source>
</evidence>
<organism evidence="2 3">
    <name type="scientific">Streptomyces viridiviolaceus</name>
    <dbReference type="NCBI Taxonomy" id="68282"/>
    <lineage>
        <taxon>Bacteria</taxon>
        <taxon>Bacillati</taxon>
        <taxon>Actinomycetota</taxon>
        <taxon>Actinomycetes</taxon>
        <taxon>Kitasatosporales</taxon>
        <taxon>Streptomycetaceae</taxon>
        <taxon>Streptomyces</taxon>
    </lineage>
</organism>
<reference evidence="3" key="1">
    <citation type="journal article" date="2019" name="Int. J. Syst. Evol. Microbiol.">
        <title>The Global Catalogue of Microorganisms (GCM) 10K type strain sequencing project: providing services to taxonomists for standard genome sequencing and annotation.</title>
        <authorList>
            <consortium name="The Broad Institute Genomics Platform"/>
            <consortium name="The Broad Institute Genome Sequencing Center for Infectious Disease"/>
            <person name="Wu L."/>
            <person name="Ma J."/>
        </authorList>
    </citation>
    <scope>NUCLEOTIDE SEQUENCE [LARGE SCALE GENOMIC DNA]</scope>
    <source>
        <strain evidence="3">JCM 4855</strain>
    </source>
</reference>
<keyword evidence="3" id="KW-1185">Reference proteome</keyword>
<feature type="region of interest" description="Disordered" evidence="1">
    <location>
        <begin position="81"/>
        <end position="106"/>
    </location>
</feature>
<feature type="compositionally biased region" description="Basic residues" evidence="1">
    <location>
        <begin position="89"/>
        <end position="100"/>
    </location>
</feature>